<dbReference type="Gene3D" id="2.40.50.100">
    <property type="match status" value="1"/>
</dbReference>
<dbReference type="Pfam" id="PF26002">
    <property type="entry name" value="Beta-barrel_AprE"/>
    <property type="match status" value="1"/>
</dbReference>
<dbReference type="GO" id="GO:0015031">
    <property type="term" value="P:protein transport"/>
    <property type="evidence" value="ECO:0007669"/>
    <property type="project" value="InterPro"/>
</dbReference>
<evidence type="ECO:0000313" key="12">
    <source>
        <dbReference type="EMBL" id="EIK61209.1"/>
    </source>
</evidence>
<keyword evidence="5 9" id="KW-0997">Cell inner membrane</keyword>
<dbReference type="Pfam" id="PF25917">
    <property type="entry name" value="BSH_RND"/>
    <property type="match status" value="1"/>
</dbReference>
<keyword evidence="8 9" id="KW-0472">Membrane</keyword>
<evidence type="ECO:0000259" key="10">
    <source>
        <dbReference type="Pfam" id="PF25917"/>
    </source>
</evidence>
<dbReference type="Proteomes" id="UP000003213">
    <property type="component" value="Chromosome"/>
</dbReference>
<feature type="domain" description="AprE-like beta-barrel" evidence="11">
    <location>
        <begin position="293"/>
        <end position="385"/>
    </location>
</feature>
<accession>I4K919</accession>
<dbReference type="PANTHER" id="PTHR30386">
    <property type="entry name" value="MEMBRANE FUSION SUBUNIT OF EMRAB-TOLC MULTIDRUG EFFLUX PUMP"/>
    <property type="match status" value="1"/>
</dbReference>
<gene>
    <name evidence="12" type="ORF">PflSS101_2046</name>
</gene>
<dbReference type="HOGENOM" id="CLU_023976_8_0_6"/>
<dbReference type="AlphaFoldDB" id="I4K919"/>
<evidence type="ECO:0000256" key="6">
    <source>
        <dbReference type="ARBA" id="ARBA00022692"/>
    </source>
</evidence>
<dbReference type="SUPFAM" id="SSF111369">
    <property type="entry name" value="HlyD-like secretion proteins"/>
    <property type="match status" value="1"/>
</dbReference>
<dbReference type="InterPro" id="IPR058982">
    <property type="entry name" value="Beta-barrel_AprE"/>
</dbReference>
<comment type="similarity">
    <text evidence="2 9">Belongs to the membrane fusion protein (MFP) (TC 8.A.1) family.</text>
</comment>
<evidence type="ECO:0000256" key="3">
    <source>
        <dbReference type="ARBA" id="ARBA00022448"/>
    </source>
</evidence>
<keyword evidence="3 9" id="KW-0813">Transport</keyword>
<comment type="caution">
    <text evidence="12">The sequence shown here is derived from an EMBL/GenBank/DDBJ whole genome shotgun (WGS) entry which is preliminary data.</text>
</comment>
<proteinExistence type="inferred from homology"/>
<keyword evidence="6 9" id="KW-0812">Transmembrane</keyword>
<dbReference type="InterPro" id="IPR058625">
    <property type="entry name" value="MdtA-like_BSH"/>
</dbReference>
<dbReference type="InterPro" id="IPR010129">
    <property type="entry name" value="T1SS_HlyD"/>
</dbReference>
<evidence type="ECO:0000256" key="9">
    <source>
        <dbReference type="RuleBase" id="RU365093"/>
    </source>
</evidence>
<dbReference type="Gene3D" id="2.40.30.170">
    <property type="match status" value="1"/>
</dbReference>
<feature type="domain" description="Multidrug resistance protein MdtA-like barrel-sandwich hybrid" evidence="10">
    <location>
        <begin position="82"/>
        <end position="282"/>
    </location>
</feature>
<evidence type="ECO:0000256" key="8">
    <source>
        <dbReference type="ARBA" id="ARBA00023136"/>
    </source>
</evidence>
<evidence type="ECO:0000256" key="5">
    <source>
        <dbReference type="ARBA" id="ARBA00022519"/>
    </source>
</evidence>
<evidence type="ECO:0000256" key="7">
    <source>
        <dbReference type="ARBA" id="ARBA00022989"/>
    </source>
</evidence>
<evidence type="ECO:0000256" key="1">
    <source>
        <dbReference type="ARBA" id="ARBA00004377"/>
    </source>
</evidence>
<dbReference type="PRINTS" id="PR01490">
    <property type="entry name" value="RTXTOXIND"/>
</dbReference>
<dbReference type="InterPro" id="IPR050739">
    <property type="entry name" value="MFP"/>
</dbReference>
<dbReference type="GO" id="GO:0005886">
    <property type="term" value="C:plasma membrane"/>
    <property type="evidence" value="ECO:0007669"/>
    <property type="project" value="UniProtKB-SubCell"/>
</dbReference>
<evidence type="ECO:0000313" key="13">
    <source>
        <dbReference type="Proteomes" id="UP000003213"/>
    </source>
</evidence>
<sequence>MANVHETLARLRASARNKSSREAMDPADDAALRHATRMIGSLVVIVVILCTWAWLGELDEVSKGDGKVIPSSHEQVIQSLEGGILTELNVAEGDLVEQGQVLAQLDPTKTESNVEESAARYRAVLASATRLQAEVDDKLLSFPDELQAYPELISRETRLHKERISRLKESLAGVNDSLRLVDRELQITQSLAKTGAASNVEVIRLQRQRSELQLKATELRSSYQVQAGEELAKARSEVSTLSSVIRGREDSLARLTVLSPVRGIVKGIEVTTIGGVISPNGKLMQIVPQDDQLLIETRISPRDIAFIHPDQAAKVKLTAYDYSIYGGLDGKVVTISPDTIQDKVKPENYYYRVFIQTDSNVLTNKAGEQFAIVPGMIATVDIKTGSRTVLDYLIKPFNKAQEAMRER</sequence>
<dbReference type="PATRIC" id="fig|1038924.3.peg.1995"/>
<comment type="subcellular location">
    <subcellularLocation>
        <location evidence="1 9">Cell inner membrane</location>
        <topology evidence="1 9">Single-pass membrane protein</topology>
    </subcellularLocation>
</comment>
<dbReference type="PANTHER" id="PTHR30386:SF26">
    <property type="entry name" value="TRANSPORT PROTEIN COMB"/>
    <property type="match status" value="1"/>
</dbReference>
<evidence type="ECO:0000256" key="4">
    <source>
        <dbReference type="ARBA" id="ARBA00022475"/>
    </source>
</evidence>
<dbReference type="NCBIfam" id="TIGR01843">
    <property type="entry name" value="type_I_hlyD"/>
    <property type="match status" value="1"/>
</dbReference>
<organism evidence="12 13">
    <name type="scientific">Pseudomonas lactis</name>
    <dbReference type="NCBI Taxonomy" id="1615674"/>
    <lineage>
        <taxon>Bacteria</taxon>
        <taxon>Pseudomonadati</taxon>
        <taxon>Pseudomonadota</taxon>
        <taxon>Gammaproteobacteria</taxon>
        <taxon>Pseudomonadales</taxon>
        <taxon>Pseudomonadaceae</taxon>
        <taxon>Pseudomonas</taxon>
    </lineage>
</organism>
<protein>
    <recommendedName>
        <fullName evidence="9">Membrane fusion protein (MFP) family protein</fullName>
    </recommendedName>
</protein>
<feature type="transmembrane region" description="Helical" evidence="9">
    <location>
        <begin position="38"/>
        <end position="55"/>
    </location>
</feature>
<name>I4K919_9PSED</name>
<keyword evidence="4 9" id="KW-1003">Cell membrane</keyword>
<evidence type="ECO:0000256" key="2">
    <source>
        <dbReference type="ARBA" id="ARBA00009477"/>
    </source>
</evidence>
<dbReference type="EMBL" id="AHPN01000001">
    <property type="protein sequence ID" value="EIK61209.1"/>
    <property type="molecule type" value="Genomic_DNA"/>
</dbReference>
<keyword evidence="7 9" id="KW-1133">Transmembrane helix</keyword>
<evidence type="ECO:0000259" key="11">
    <source>
        <dbReference type="Pfam" id="PF26002"/>
    </source>
</evidence>
<reference evidence="12 13" key="1">
    <citation type="journal article" date="2012" name="PLoS Genet.">
        <title>Comparative Genomics of Plant-Associated Pseudomonas spp.: Insights into Diversity and Inheritance of Traits Involved in Multitrophic Interactions.</title>
        <authorList>
            <person name="Loper J.E."/>
            <person name="Hassan K.A."/>
            <person name="Mavrodi D.V."/>
            <person name="Davis E.W.II."/>
            <person name="Lim C.K."/>
            <person name="Shaffer B.T."/>
            <person name="Elbourne L.D."/>
            <person name="Stockwell V.O."/>
            <person name="Hartney S.L."/>
            <person name="Breakwell K."/>
            <person name="Henkels M.D."/>
            <person name="Tetu S.G."/>
            <person name="Rangel L.I."/>
            <person name="Kidarsa T.A."/>
            <person name="Wilson N.L."/>
            <person name="van de Mortel J.E."/>
            <person name="Song C."/>
            <person name="Blumhagen R."/>
            <person name="Radune D."/>
            <person name="Hostetler J.B."/>
            <person name="Brinkac L.M."/>
            <person name="Durkin A.S."/>
            <person name="Kluepfel D.A."/>
            <person name="Wechter W.P."/>
            <person name="Anderson A.J."/>
            <person name="Kim Y.C."/>
            <person name="Pierson L.S.III."/>
            <person name="Pierson E.A."/>
            <person name="Lindow S.E."/>
            <person name="Kobayashi D.Y."/>
            <person name="Raaijmakers J.M."/>
            <person name="Weller D.M."/>
            <person name="Thomashow L.S."/>
            <person name="Allen A.E."/>
            <person name="Paulsen I.T."/>
        </authorList>
    </citation>
    <scope>NUCLEOTIDE SEQUENCE [LARGE SCALE GENOMIC DNA]</scope>
    <source>
        <strain evidence="12 13">SS101</strain>
    </source>
</reference>